<name>A0A6G1WGI3_9HYPH</name>
<evidence type="ECO:0000259" key="1">
    <source>
        <dbReference type="PROSITE" id="PS50943"/>
    </source>
</evidence>
<comment type="caution">
    <text evidence="2">The sequence shown here is derived from an EMBL/GenBank/DDBJ whole genome shotgun (WGS) entry which is preliminary data.</text>
</comment>
<dbReference type="CDD" id="cd00093">
    <property type="entry name" value="HTH_XRE"/>
    <property type="match status" value="1"/>
</dbReference>
<dbReference type="GO" id="GO:0003677">
    <property type="term" value="F:DNA binding"/>
    <property type="evidence" value="ECO:0007669"/>
    <property type="project" value="InterPro"/>
</dbReference>
<dbReference type="Pfam" id="PF01381">
    <property type="entry name" value="HTH_3"/>
    <property type="match status" value="1"/>
</dbReference>
<dbReference type="AlphaFoldDB" id="A0A6G1WGI3"/>
<evidence type="ECO:0000313" key="2">
    <source>
        <dbReference type="EMBL" id="MQW68796.1"/>
    </source>
</evidence>
<gene>
    <name evidence="2" type="ORF">GHJ91_06315</name>
</gene>
<dbReference type="EMBL" id="WISB01000040">
    <property type="protein sequence ID" value="MQW68796.1"/>
    <property type="molecule type" value="Genomic_DNA"/>
</dbReference>
<dbReference type="InterPro" id="IPR010982">
    <property type="entry name" value="Lambda_DNA-bd_dom_sf"/>
</dbReference>
<dbReference type="SUPFAM" id="SSF47413">
    <property type="entry name" value="lambda repressor-like DNA-binding domains"/>
    <property type="match status" value="1"/>
</dbReference>
<dbReference type="PROSITE" id="PS50943">
    <property type="entry name" value="HTH_CROC1"/>
    <property type="match status" value="1"/>
</dbReference>
<sequence>MLNPNPDKMKGKPEPVDVHVGRRIRMRRIWMQVTLTALADAIGVTFQQVQKYEKGTNRVGASRLQQIADALVAPVSYFFEDMPGAAPVGGDNRSGQKKLQPEIVEFASSDVGLALIRAFSQITDKRVRNRILGLVNALAKQDPAYARY</sequence>
<dbReference type="Gene3D" id="1.10.260.40">
    <property type="entry name" value="lambda repressor-like DNA-binding domains"/>
    <property type="match status" value="1"/>
</dbReference>
<accession>A0A6G1WGI3</accession>
<organism evidence="2">
    <name type="scientific">Sinorhizobium medicae</name>
    <dbReference type="NCBI Taxonomy" id="110321"/>
    <lineage>
        <taxon>Bacteria</taxon>
        <taxon>Pseudomonadati</taxon>
        <taxon>Pseudomonadota</taxon>
        <taxon>Alphaproteobacteria</taxon>
        <taxon>Hyphomicrobiales</taxon>
        <taxon>Rhizobiaceae</taxon>
        <taxon>Sinorhizobium/Ensifer group</taxon>
        <taxon>Sinorhizobium</taxon>
    </lineage>
</organism>
<dbReference type="SMART" id="SM00530">
    <property type="entry name" value="HTH_XRE"/>
    <property type="match status" value="1"/>
</dbReference>
<proteinExistence type="predicted"/>
<dbReference type="RefSeq" id="WP_153412555.1">
    <property type="nucleotide sequence ID" value="NZ_WISB01000040.1"/>
</dbReference>
<reference evidence="2" key="1">
    <citation type="journal article" date="2013" name="Genome Biol.">
        <title>Comparative genomics of the core and accessory genomes of 48 Sinorhizobium strains comprising five genospecies.</title>
        <authorList>
            <person name="Sugawara M."/>
            <person name="Epstein B."/>
            <person name="Badgley B.D."/>
            <person name="Unno T."/>
            <person name="Xu L."/>
            <person name="Reese J."/>
            <person name="Gyaneshwar P."/>
            <person name="Denny R."/>
            <person name="Mudge J."/>
            <person name="Bharti A.K."/>
            <person name="Farmer A.D."/>
            <person name="May G.D."/>
            <person name="Woodward J.E."/>
            <person name="Medigue C."/>
            <person name="Vallenet D."/>
            <person name="Lajus A."/>
            <person name="Rouy Z."/>
            <person name="Martinez-Vaz B."/>
            <person name="Tiffin P."/>
            <person name="Young N.D."/>
            <person name="Sadowsky M.J."/>
        </authorList>
    </citation>
    <scope>NUCLEOTIDE SEQUENCE</scope>
    <source>
        <strain evidence="2">M1</strain>
    </source>
</reference>
<protein>
    <submittedName>
        <fullName evidence="2">Helix-turn-helix domain-containing protein</fullName>
    </submittedName>
</protein>
<dbReference type="InterPro" id="IPR001387">
    <property type="entry name" value="Cro/C1-type_HTH"/>
</dbReference>
<feature type="domain" description="HTH cro/C1-type" evidence="1">
    <location>
        <begin position="24"/>
        <end position="78"/>
    </location>
</feature>